<feature type="transmembrane region" description="Helical" evidence="1">
    <location>
        <begin position="103"/>
        <end position="122"/>
    </location>
</feature>
<keyword evidence="1" id="KW-0472">Membrane</keyword>
<gene>
    <name evidence="2" type="ORF">LCGC14_2048390</name>
</gene>
<comment type="caution">
    <text evidence="2">The sequence shown here is derived from an EMBL/GenBank/DDBJ whole genome shotgun (WGS) entry which is preliminary data.</text>
</comment>
<feature type="transmembrane region" description="Helical" evidence="1">
    <location>
        <begin position="134"/>
        <end position="167"/>
    </location>
</feature>
<dbReference type="AlphaFoldDB" id="A0A0F9FC92"/>
<keyword evidence="1" id="KW-0812">Transmembrane</keyword>
<dbReference type="EMBL" id="LAZR01024161">
    <property type="protein sequence ID" value="KKL76086.1"/>
    <property type="molecule type" value="Genomic_DNA"/>
</dbReference>
<evidence type="ECO:0000256" key="1">
    <source>
        <dbReference type="SAM" id="Phobius"/>
    </source>
</evidence>
<organism evidence="2">
    <name type="scientific">marine sediment metagenome</name>
    <dbReference type="NCBI Taxonomy" id="412755"/>
    <lineage>
        <taxon>unclassified sequences</taxon>
        <taxon>metagenomes</taxon>
        <taxon>ecological metagenomes</taxon>
    </lineage>
</organism>
<protein>
    <submittedName>
        <fullName evidence="2">Uncharacterized protein</fullName>
    </submittedName>
</protein>
<reference evidence="2" key="1">
    <citation type="journal article" date="2015" name="Nature">
        <title>Complex archaea that bridge the gap between prokaryotes and eukaryotes.</title>
        <authorList>
            <person name="Spang A."/>
            <person name="Saw J.H."/>
            <person name="Jorgensen S.L."/>
            <person name="Zaremba-Niedzwiedzka K."/>
            <person name="Martijn J."/>
            <person name="Lind A.E."/>
            <person name="van Eijk R."/>
            <person name="Schleper C."/>
            <person name="Guy L."/>
            <person name="Ettema T.J."/>
        </authorList>
    </citation>
    <scope>NUCLEOTIDE SEQUENCE</scope>
</reference>
<feature type="non-terminal residue" evidence="2">
    <location>
        <position position="413"/>
    </location>
</feature>
<sequence>MTNIIEEAEIINKYLCQIKKSLPLGIRLKKDELNDIMDEIEEHIWEKAIESAGDKEPNEIDIQIAISQMGEPQEIASKFTSRSTPHLYISEELYPYYRKYRRILFWSTVFSIILYMLFRNMFSLDDHSFQFIIFFYEIFTILVIYSTFFAIIGIIFCYLSITGYIPYELRKSKMQRRYSKLTQIQKPKFKSSSQIIVLSLELSFFLIIAIFLTFWTDYNFFKDFFYFFLSLLSIVKCLRGFTKTKSVIWQRSLILLDVFVMGLLIIGIEQLYIYEINIYFYYWNYTAQEVIYFYIILWMLYFFYIYYEVYLFTVLKEKLQLYLKELSLIKRINKKEIILGSIKNHESPNSQNTPLKHKIFASRSNKYNHEIEECFKIYLKTAKKKLPFWLKKAEKHELIKNIEEEIRENIFDY</sequence>
<proteinExistence type="predicted"/>
<evidence type="ECO:0000313" key="2">
    <source>
        <dbReference type="EMBL" id="KKL76086.1"/>
    </source>
</evidence>
<keyword evidence="1" id="KW-1133">Transmembrane helix</keyword>
<accession>A0A0F9FC92</accession>
<dbReference type="Pfam" id="PF22564">
    <property type="entry name" value="HAAS"/>
    <property type="match status" value="1"/>
</dbReference>
<feature type="transmembrane region" description="Helical" evidence="1">
    <location>
        <begin position="195"/>
        <end position="218"/>
    </location>
</feature>
<feature type="transmembrane region" description="Helical" evidence="1">
    <location>
        <begin position="293"/>
        <end position="315"/>
    </location>
</feature>
<feature type="transmembrane region" description="Helical" evidence="1">
    <location>
        <begin position="253"/>
        <end position="273"/>
    </location>
</feature>
<feature type="transmembrane region" description="Helical" evidence="1">
    <location>
        <begin position="224"/>
        <end position="241"/>
    </location>
</feature>
<name>A0A0F9FC92_9ZZZZ</name>